<dbReference type="InterPro" id="IPR036875">
    <property type="entry name" value="Znf_CCHC_sf"/>
</dbReference>
<accession>A0ABC8YU71</accession>
<feature type="compositionally biased region" description="Basic and acidic residues" evidence="2">
    <location>
        <begin position="121"/>
        <end position="143"/>
    </location>
</feature>
<feature type="region of interest" description="Disordered" evidence="2">
    <location>
        <begin position="398"/>
        <end position="434"/>
    </location>
</feature>
<feature type="region of interest" description="Disordered" evidence="2">
    <location>
        <begin position="1"/>
        <end position="143"/>
    </location>
</feature>
<sequence>MGDRGAYGAQRPPWGGGRYMGNQGRGGFRPESNPNYYYQGQWDNRRGNFRGDRFNNHQWNNRGRDRNFEHEGGQEEQFDLRQNMNQTREKEAEGVKGDNVQAEEVQKPDESANSIQQEEGGLEKVEQSNKRDRMGAKEEGKREQYQTFKGPCAKCGKLGHKTEDCYKPVICGRCKREGHVPRVCPEVMPWECLAPFCGLAAQGQGFHIIQDEEVGDPSKDMANWALITVKEGVVSAKEIENEFKTQAGHNSTWRWFAKKLSDNMYQMKFPTAQKVEDLAFFTGMQMRTVPNASIKIDKWNPHVGAKGALASAWFRIFNIPVERRSEKKVCQVASLVGIPLEVDKGNLKRWEYVRVRIGCKDITKVPATVEGLLDFHFYDFIFQREVVVEGATNASGNVWTRKGDNANEENPSPKKLEGVEENSPNSKVRTTLRQGPHRVIKDRGSRKCVKREKVGTNREIYTSRMLGDHRLTHKTSKKHKYRREKEKIRTASSRYWKERLVRRAVKTEDCVLII</sequence>
<proteinExistence type="predicted"/>
<feature type="domain" description="CCHC-type" evidence="3">
    <location>
        <begin position="152"/>
        <end position="165"/>
    </location>
</feature>
<organism evidence="4 5">
    <name type="scientific">Urochloa decumbens</name>
    <dbReference type="NCBI Taxonomy" id="240449"/>
    <lineage>
        <taxon>Eukaryota</taxon>
        <taxon>Viridiplantae</taxon>
        <taxon>Streptophyta</taxon>
        <taxon>Embryophyta</taxon>
        <taxon>Tracheophyta</taxon>
        <taxon>Spermatophyta</taxon>
        <taxon>Magnoliopsida</taxon>
        <taxon>Liliopsida</taxon>
        <taxon>Poales</taxon>
        <taxon>Poaceae</taxon>
        <taxon>PACMAD clade</taxon>
        <taxon>Panicoideae</taxon>
        <taxon>Panicodae</taxon>
        <taxon>Paniceae</taxon>
        <taxon>Melinidinae</taxon>
        <taxon>Urochloa</taxon>
    </lineage>
</organism>
<protein>
    <recommendedName>
        <fullName evidence="3">CCHC-type domain-containing protein</fullName>
    </recommendedName>
</protein>
<feature type="compositionally biased region" description="Polar residues" evidence="2">
    <location>
        <begin position="32"/>
        <end position="42"/>
    </location>
</feature>
<keyword evidence="1" id="KW-0863">Zinc-finger</keyword>
<keyword evidence="1" id="KW-0479">Metal-binding</keyword>
<dbReference type="EMBL" id="OZ075127">
    <property type="protein sequence ID" value="CAL4949938.1"/>
    <property type="molecule type" value="Genomic_DNA"/>
</dbReference>
<feature type="compositionally biased region" description="Gly residues" evidence="2">
    <location>
        <begin position="14"/>
        <end position="27"/>
    </location>
</feature>
<keyword evidence="5" id="KW-1185">Reference proteome</keyword>
<dbReference type="Proteomes" id="UP001497457">
    <property type="component" value="Chromosome 17b"/>
</dbReference>
<dbReference type="GO" id="GO:0008270">
    <property type="term" value="F:zinc ion binding"/>
    <property type="evidence" value="ECO:0007669"/>
    <property type="project" value="UniProtKB-KW"/>
</dbReference>
<name>A0ABC8YU71_9POAL</name>
<dbReference type="Gene3D" id="4.10.60.10">
    <property type="entry name" value="Zinc finger, CCHC-type"/>
    <property type="match status" value="1"/>
</dbReference>
<dbReference type="PROSITE" id="PS50158">
    <property type="entry name" value="ZF_CCHC"/>
    <property type="match status" value="1"/>
</dbReference>
<evidence type="ECO:0000313" key="4">
    <source>
        <dbReference type="EMBL" id="CAL4949938.1"/>
    </source>
</evidence>
<dbReference type="InterPro" id="IPR001878">
    <property type="entry name" value="Znf_CCHC"/>
</dbReference>
<reference evidence="5" key="1">
    <citation type="submission" date="2024-06" db="EMBL/GenBank/DDBJ databases">
        <authorList>
            <person name="Ryan C."/>
        </authorList>
    </citation>
    <scope>NUCLEOTIDE SEQUENCE [LARGE SCALE GENOMIC DNA]</scope>
</reference>
<evidence type="ECO:0000259" key="3">
    <source>
        <dbReference type="PROSITE" id="PS50158"/>
    </source>
</evidence>
<dbReference type="PANTHER" id="PTHR33170:SF22">
    <property type="entry name" value="OS10G0417100 PROTEIN"/>
    <property type="match status" value="1"/>
</dbReference>
<dbReference type="AlphaFoldDB" id="A0ABC8YU71"/>
<feature type="compositionally biased region" description="Basic and acidic residues" evidence="2">
    <location>
        <begin position="87"/>
        <end position="96"/>
    </location>
</feature>
<gene>
    <name evidence="4" type="ORF">URODEC1_LOCUS38092</name>
</gene>
<feature type="compositionally biased region" description="Polar residues" evidence="2">
    <location>
        <begin position="422"/>
        <end position="433"/>
    </location>
</feature>
<evidence type="ECO:0000256" key="1">
    <source>
        <dbReference type="PROSITE-ProRule" id="PRU00047"/>
    </source>
</evidence>
<evidence type="ECO:0000256" key="2">
    <source>
        <dbReference type="SAM" id="MobiDB-lite"/>
    </source>
</evidence>
<evidence type="ECO:0000313" key="5">
    <source>
        <dbReference type="Proteomes" id="UP001497457"/>
    </source>
</evidence>
<dbReference type="SMART" id="SM00343">
    <property type="entry name" value="ZnF_C2HC"/>
    <property type="match status" value="2"/>
</dbReference>
<feature type="compositionally biased region" description="Basic and acidic residues" evidence="2">
    <location>
        <begin position="43"/>
        <end position="55"/>
    </location>
</feature>
<feature type="compositionally biased region" description="Basic and acidic residues" evidence="2">
    <location>
        <begin position="401"/>
        <end position="418"/>
    </location>
</feature>
<keyword evidence="1" id="KW-0862">Zinc</keyword>
<dbReference type="PANTHER" id="PTHR33170">
    <property type="entry name" value="DUF4283 DOMAIN-CONTAINING PROTEIN-RELATED"/>
    <property type="match status" value="1"/>
</dbReference>
<feature type="compositionally biased region" description="Basic and acidic residues" evidence="2">
    <location>
        <begin position="62"/>
        <end position="73"/>
    </location>
</feature>
<reference evidence="4 5" key="2">
    <citation type="submission" date="2024-10" db="EMBL/GenBank/DDBJ databases">
        <authorList>
            <person name="Ryan C."/>
        </authorList>
    </citation>
    <scope>NUCLEOTIDE SEQUENCE [LARGE SCALE GENOMIC DNA]</scope>
</reference>
<dbReference type="SUPFAM" id="SSF57756">
    <property type="entry name" value="Retrovirus zinc finger-like domains"/>
    <property type="match status" value="1"/>
</dbReference>